<keyword evidence="1" id="KW-0812">Transmembrane</keyword>
<reference evidence="3 4" key="1">
    <citation type="submission" date="2019-04" db="EMBL/GenBank/DDBJ databases">
        <title>Geobacter oryzae sp. nov., ferric-reducing bacteria isolated from paddy soil.</title>
        <authorList>
            <person name="Xu Z."/>
            <person name="Masuda Y."/>
            <person name="Itoh H."/>
            <person name="Senoo K."/>
        </authorList>
    </citation>
    <scope>NUCLEOTIDE SEQUENCE [LARGE SCALE GENOMIC DNA]</scope>
    <source>
        <strain evidence="3 4">Red111</strain>
    </source>
</reference>
<name>A0A4S1CDA3_9BACT</name>
<dbReference type="Pfam" id="PF09850">
    <property type="entry name" value="DotU"/>
    <property type="match status" value="1"/>
</dbReference>
<feature type="domain" description="Type IV / VI secretion system DotU" evidence="2">
    <location>
        <begin position="4"/>
        <end position="210"/>
    </location>
</feature>
<dbReference type="PANTHER" id="PTHR38033">
    <property type="entry name" value="MEMBRANE PROTEIN-RELATED"/>
    <property type="match status" value="1"/>
</dbReference>
<dbReference type="InterPro" id="IPR038522">
    <property type="entry name" value="T4/T6SS_DotU_sf"/>
</dbReference>
<comment type="caution">
    <text evidence="3">The sequence shown here is derived from an EMBL/GenBank/DDBJ whole genome shotgun (WGS) entry which is preliminary data.</text>
</comment>
<dbReference type="RefSeq" id="WP_135870904.1">
    <property type="nucleotide sequence ID" value="NZ_SRSC01000003.1"/>
</dbReference>
<feature type="transmembrane region" description="Helical" evidence="1">
    <location>
        <begin position="189"/>
        <end position="208"/>
    </location>
</feature>
<keyword evidence="1" id="KW-0472">Membrane</keyword>
<organism evidence="3 4">
    <name type="scientific">Geomonas terrae</name>
    <dbReference type="NCBI Taxonomy" id="2562681"/>
    <lineage>
        <taxon>Bacteria</taxon>
        <taxon>Pseudomonadati</taxon>
        <taxon>Thermodesulfobacteriota</taxon>
        <taxon>Desulfuromonadia</taxon>
        <taxon>Geobacterales</taxon>
        <taxon>Geobacteraceae</taxon>
        <taxon>Geomonas</taxon>
    </lineage>
</organism>
<sequence>MRVIDCFMPLIARIVDFRDALPASPPYEQVKGEIRQLLAQSETMSRGGALDPEQYDDARFIVCAWVDETLLGSQWRDTHRWQHEQLQRHFYQTTDAGVEAFERLQALGQNQQAREVFCLCLALGFKGRYIGPEGELQLEQVRSAQLKLLFDAPQGVPDTDGVELFPGALVPDCQPRAAAKMTWFPLRPLPAMLITSPFILFAVLYLVYRYVLSGLVLPDP</sequence>
<protein>
    <submittedName>
        <fullName evidence="3">DotU family type IV/VI secretion system protein</fullName>
    </submittedName>
</protein>
<dbReference type="AlphaFoldDB" id="A0A4S1CDA3"/>
<evidence type="ECO:0000259" key="2">
    <source>
        <dbReference type="Pfam" id="PF09850"/>
    </source>
</evidence>
<dbReference type="InterPro" id="IPR017732">
    <property type="entry name" value="T4/T6SS_DotU"/>
</dbReference>
<dbReference type="NCBIfam" id="TIGR03349">
    <property type="entry name" value="IV_VI_DotU"/>
    <property type="match status" value="1"/>
</dbReference>
<keyword evidence="1" id="KW-1133">Transmembrane helix</keyword>
<evidence type="ECO:0000256" key="1">
    <source>
        <dbReference type="SAM" id="Phobius"/>
    </source>
</evidence>
<dbReference type="EMBL" id="SRSC01000003">
    <property type="protein sequence ID" value="TGU71371.1"/>
    <property type="molecule type" value="Genomic_DNA"/>
</dbReference>
<accession>A0A4S1CDA3</accession>
<dbReference type="PANTHER" id="PTHR38033:SF1">
    <property type="entry name" value="DOTU FAMILY TYPE IV_VI SECRETION SYSTEM PROTEIN"/>
    <property type="match status" value="1"/>
</dbReference>
<keyword evidence="4" id="KW-1185">Reference proteome</keyword>
<proteinExistence type="predicted"/>
<dbReference type="Proteomes" id="UP000306416">
    <property type="component" value="Unassembled WGS sequence"/>
</dbReference>
<gene>
    <name evidence="3" type="ORF">E4633_13630</name>
</gene>
<evidence type="ECO:0000313" key="3">
    <source>
        <dbReference type="EMBL" id="TGU71371.1"/>
    </source>
</evidence>
<evidence type="ECO:0000313" key="4">
    <source>
        <dbReference type="Proteomes" id="UP000306416"/>
    </source>
</evidence>
<dbReference type="Gene3D" id="1.25.40.590">
    <property type="entry name" value="Type IV / VI secretion system, DotU"/>
    <property type="match status" value="1"/>
</dbReference>